<reference evidence="1" key="2">
    <citation type="journal article" date="2015" name="Data Brief">
        <title>Shoot transcriptome of the giant reed, Arundo donax.</title>
        <authorList>
            <person name="Barrero R.A."/>
            <person name="Guerrero F.D."/>
            <person name="Moolhuijzen P."/>
            <person name="Goolsby J.A."/>
            <person name="Tidwell J."/>
            <person name="Bellgard S.E."/>
            <person name="Bellgard M.I."/>
        </authorList>
    </citation>
    <scope>NUCLEOTIDE SEQUENCE</scope>
    <source>
        <tissue evidence="1">Shoot tissue taken approximately 20 cm above the soil surface</tissue>
    </source>
</reference>
<proteinExistence type="predicted"/>
<accession>A0A0A9ACA7</accession>
<sequence>MPSGFFHLTMHYIVQEPWTAGCELEECFCSAAWPSRIFH</sequence>
<reference evidence="1" key="1">
    <citation type="submission" date="2014-09" db="EMBL/GenBank/DDBJ databases">
        <authorList>
            <person name="Magalhaes I.L.F."/>
            <person name="Oliveira U."/>
            <person name="Santos F.R."/>
            <person name="Vidigal T.H.D.A."/>
            <person name="Brescovit A.D."/>
            <person name="Santos A.J."/>
        </authorList>
    </citation>
    <scope>NUCLEOTIDE SEQUENCE</scope>
    <source>
        <tissue evidence="1">Shoot tissue taken approximately 20 cm above the soil surface</tissue>
    </source>
</reference>
<organism evidence="1">
    <name type="scientific">Arundo donax</name>
    <name type="common">Giant reed</name>
    <name type="synonym">Donax arundinaceus</name>
    <dbReference type="NCBI Taxonomy" id="35708"/>
    <lineage>
        <taxon>Eukaryota</taxon>
        <taxon>Viridiplantae</taxon>
        <taxon>Streptophyta</taxon>
        <taxon>Embryophyta</taxon>
        <taxon>Tracheophyta</taxon>
        <taxon>Spermatophyta</taxon>
        <taxon>Magnoliopsida</taxon>
        <taxon>Liliopsida</taxon>
        <taxon>Poales</taxon>
        <taxon>Poaceae</taxon>
        <taxon>PACMAD clade</taxon>
        <taxon>Arundinoideae</taxon>
        <taxon>Arundineae</taxon>
        <taxon>Arundo</taxon>
    </lineage>
</organism>
<dbReference type="AlphaFoldDB" id="A0A0A9ACA7"/>
<dbReference type="EMBL" id="GBRH01248606">
    <property type="protein sequence ID" value="JAD49289.1"/>
    <property type="molecule type" value="Transcribed_RNA"/>
</dbReference>
<protein>
    <submittedName>
        <fullName evidence="1">Uncharacterized protein</fullName>
    </submittedName>
</protein>
<evidence type="ECO:0000313" key="1">
    <source>
        <dbReference type="EMBL" id="JAD49289.1"/>
    </source>
</evidence>
<name>A0A0A9ACA7_ARUDO</name>